<sequence length="128" mass="13771">MAHSPKKESIAERKEEAAKNAHVTPEHASREEHALDDALVDTFPASDPVPVGASEPQADIDTDSVIEELLDDAIEMSFPASDPIAVDADITRIEHIPASADAREDHQNRNAIKERGKAASAAKKSRDA</sequence>
<dbReference type="RefSeq" id="WP_188394682.1">
    <property type="nucleotide sequence ID" value="NZ_BMCG01000001.1"/>
</dbReference>
<organism evidence="2 3">
    <name type="scientific">Oxalicibacterium flavum</name>
    <dbReference type="NCBI Taxonomy" id="179467"/>
    <lineage>
        <taxon>Bacteria</taxon>
        <taxon>Pseudomonadati</taxon>
        <taxon>Pseudomonadota</taxon>
        <taxon>Betaproteobacteria</taxon>
        <taxon>Burkholderiales</taxon>
        <taxon>Oxalobacteraceae</taxon>
        <taxon>Oxalicibacterium</taxon>
    </lineage>
</organism>
<dbReference type="AlphaFoldDB" id="A0A8J2UJZ0"/>
<keyword evidence="3" id="KW-1185">Reference proteome</keyword>
<protein>
    <submittedName>
        <fullName evidence="2">Uncharacterized protein</fullName>
    </submittedName>
</protein>
<evidence type="ECO:0000313" key="2">
    <source>
        <dbReference type="EMBL" id="GGB99567.1"/>
    </source>
</evidence>
<feature type="compositionally biased region" description="Basic and acidic residues" evidence="1">
    <location>
        <begin position="97"/>
        <end position="117"/>
    </location>
</feature>
<name>A0A8J2UJZ0_9BURK</name>
<comment type="caution">
    <text evidence="2">The sequence shown here is derived from an EMBL/GenBank/DDBJ whole genome shotgun (WGS) entry which is preliminary data.</text>
</comment>
<dbReference type="EMBL" id="BMCG01000001">
    <property type="protein sequence ID" value="GGB99567.1"/>
    <property type="molecule type" value="Genomic_DNA"/>
</dbReference>
<gene>
    <name evidence="2" type="ORF">GCM10007205_06120</name>
</gene>
<proteinExistence type="predicted"/>
<dbReference type="Proteomes" id="UP000620266">
    <property type="component" value="Unassembled WGS sequence"/>
</dbReference>
<evidence type="ECO:0000256" key="1">
    <source>
        <dbReference type="SAM" id="MobiDB-lite"/>
    </source>
</evidence>
<feature type="compositionally biased region" description="Basic and acidic residues" evidence="1">
    <location>
        <begin position="1"/>
        <end position="36"/>
    </location>
</feature>
<feature type="region of interest" description="Disordered" evidence="1">
    <location>
        <begin position="1"/>
        <end position="61"/>
    </location>
</feature>
<accession>A0A8J2UJZ0</accession>
<evidence type="ECO:0000313" key="3">
    <source>
        <dbReference type="Proteomes" id="UP000620266"/>
    </source>
</evidence>
<feature type="region of interest" description="Disordered" evidence="1">
    <location>
        <begin position="97"/>
        <end position="128"/>
    </location>
</feature>
<reference evidence="2" key="1">
    <citation type="journal article" date="2014" name="Int. J. Syst. Evol. Microbiol.">
        <title>Complete genome sequence of Corynebacterium casei LMG S-19264T (=DSM 44701T), isolated from a smear-ripened cheese.</title>
        <authorList>
            <consortium name="US DOE Joint Genome Institute (JGI-PGF)"/>
            <person name="Walter F."/>
            <person name="Albersmeier A."/>
            <person name="Kalinowski J."/>
            <person name="Ruckert C."/>
        </authorList>
    </citation>
    <scope>NUCLEOTIDE SEQUENCE</scope>
    <source>
        <strain evidence="2">CCM 7086</strain>
    </source>
</reference>
<reference evidence="2" key="2">
    <citation type="submission" date="2020-09" db="EMBL/GenBank/DDBJ databases">
        <authorList>
            <person name="Sun Q."/>
            <person name="Sedlacek I."/>
        </authorList>
    </citation>
    <scope>NUCLEOTIDE SEQUENCE</scope>
    <source>
        <strain evidence="2">CCM 7086</strain>
    </source>
</reference>